<keyword evidence="3" id="KW-1185">Reference proteome</keyword>
<organism evidence="2 3">
    <name type="scientific">Anseongella ginsenosidimutans</name>
    <dbReference type="NCBI Taxonomy" id="496056"/>
    <lineage>
        <taxon>Bacteria</taxon>
        <taxon>Pseudomonadati</taxon>
        <taxon>Bacteroidota</taxon>
        <taxon>Sphingobacteriia</taxon>
        <taxon>Sphingobacteriales</taxon>
        <taxon>Sphingobacteriaceae</taxon>
        <taxon>Anseongella</taxon>
    </lineage>
</organism>
<accession>A0A4R3KUD7</accession>
<dbReference type="OrthoDB" id="828283at2"/>
<dbReference type="EMBL" id="SMAD01000005">
    <property type="protein sequence ID" value="TCS87415.1"/>
    <property type="molecule type" value="Genomic_DNA"/>
</dbReference>
<dbReference type="Proteomes" id="UP000295807">
    <property type="component" value="Unassembled WGS sequence"/>
</dbReference>
<gene>
    <name evidence="2" type="ORF">EDD80_105230</name>
</gene>
<sequence>MRYTFTFYFSLLFCFQSLSFDAMSQQQVTLRVDPHHAHGGAASDVFEEINYIPLESTKESLFQRIDQLLVTDDYFIILDRIGNSILIFDKNGKFHRRLDGLPGAEKVSLPRMQFKAISVDPVKKQLVVTRPHFMTEKIRQDGRTVFYFDFNGNFIKKHTYSFYFRDFCSIGQEKILFSVSPPGLKEFKAGQFFRLGYYQSDSVLYKNELLHKRGRDGADETGTGRDLSFNPATRQAMYNDSFQYTLHVLDSIGLQRTYRFIFPLANSLPADFTSNEKYDGSRIQFIKEQPSPIIDIFSAYTLNDYLLFGLFSMREGDYHWEEYIYNSRSGNLLSYSRIHPDSLSFFLPVYDSRILACDKGYVYGAVTSPKMYSYHAKNSRRNVDYPSELKEFFLKADRLANPVIIQLKPKKGL</sequence>
<evidence type="ECO:0000313" key="3">
    <source>
        <dbReference type="Proteomes" id="UP000295807"/>
    </source>
</evidence>
<feature type="signal peptide" evidence="1">
    <location>
        <begin position="1"/>
        <end position="24"/>
    </location>
</feature>
<dbReference type="Pfam" id="PF17170">
    <property type="entry name" value="DUF5128"/>
    <property type="match status" value="1"/>
</dbReference>
<protein>
    <submittedName>
        <fullName evidence="2">6-bladed beta-propeller protein</fullName>
    </submittedName>
</protein>
<dbReference type="SUPFAM" id="SSF63825">
    <property type="entry name" value="YWTD domain"/>
    <property type="match status" value="1"/>
</dbReference>
<proteinExistence type="predicted"/>
<dbReference type="AlphaFoldDB" id="A0A4R3KUD7"/>
<evidence type="ECO:0000256" key="1">
    <source>
        <dbReference type="SAM" id="SignalP"/>
    </source>
</evidence>
<evidence type="ECO:0000313" key="2">
    <source>
        <dbReference type="EMBL" id="TCS87415.1"/>
    </source>
</evidence>
<keyword evidence="1" id="KW-0732">Signal</keyword>
<comment type="caution">
    <text evidence="2">The sequence shown here is derived from an EMBL/GenBank/DDBJ whole genome shotgun (WGS) entry which is preliminary data.</text>
</comment>
<feature type="chain" id="PRO_5020647520" evidence="1">
    <location>
        <begin position="25"/>
        <end position="413"/>
    </location>
</feature>
<reference evidence="2 3" key="1">
    <citation type="submission" date="2019-03" db="EMBL/GenBank/DDBJ databases">
        <title>Genomic Encyclopedia of Type Strains, Phase IV (KMG-IV): sequencing the most valuable type-strain genomes for metagenomic binning, comparative biology and taxonomic classification.</title>
        <authorList>
            <person name="Goeker M."/>
        </authorList>
    </citation>
    <scope>NUCLEOTIDE SEQUENCE [LARGE SCALE GENOMIC DNA]</scope>
    <source>
        <strain evidence="2 3">DSM 21100</strain>
    </source>
</reference>
<name>A0A4R3KUD7_9SPHI</name>